<reference evidence="2" key="1">
    <citation type="submission" date="2020-05" db="EMBL/GenBank/DDBJ databases">
        <authorList>
            <person name="Chiriac C."/>
            <person name="Salcher M."/>
            <person name="Ghai R."/>
            <person name="Kavagutti S V."/>
        </authorList>
    </citation>
    <scope>NUCLEOTIDE SEQUENCE</scope>
</reference>
<feature type="transmembrane region" description="Helical" evidence="1">
    <location>
        <begin position="196"/>
        <end position="224"/>
    </location>
</feature>
<feature type="transmembrane region" description="Helical" evidence="1">
    <location>
        <begin position="309"/>
        <end position="327"/>
    </location>
</feature>
<gene>
    <name evidence="2" type="ORF">UFOPK2579_01312</name>
</gene>
<dbReference type="AlphaFoldDB" id="A0A6J6QCN3"/>
<feature type="transmembrane region" description="Helical" evidence="1">
    <location>
        <begin position="276"/>
        <end position="297"/>
    </location>
</feature>
<keyword evidence="1" id="KW-1133">Transmembrane helix</keyword>
<feature type="transmembrane region" description="Helical" evidence="1">
    <location>
        <begin position="236"/>
        <end position="256"/>
    </location>
</feature>
<dbReference type="EMBL" id="CAEZXR010000144">
    <property type="protein sequence ID" value="CAB4708526.1"/>
    <property type="molecule type" value="Genomic_DNA"/>
</dbReference>
<name>A0A6J6QCN3_9ZZZZ</name>
<evidence type="ECO:0000313" key="2">
    <source>
        <dbReference type="EMBL" id="CAB4708526.1"/>
    </source>
</evidence>
<feature type="transmembrane region" description="Helical" evidence="1">
    <location>
        <begin position="28"/>
        <end position="44"/>
    </location>
</feature>
<feature type="transmembrane region" description="Helical" evidence="1">
    <location>
        <begin position="118"/>
        <end position="140"/>
    </location>
</feature>
<proteinExistence type="predicted"/>
<keyword evidence="1" id="KW-0472">Membrane</keyword>
<sequence length="382" mass="40558">MPAIVIAVLGWTWLPRWARTCSWRRLLLASYAVGLGWLLALALVDGPEGISRVLGHPSEYLVSAREVGSISTFLHEYVSRIPLDAPDNWPTQFAGHPPLAGLFFVALVRVGLGGDLAAGLVVVVIAATTSLAVLTTLRALGREQLARTAAPFVVLTPAAVFMAVSADAMFGAVTAWALACLAIAATHPDRRRLLAWSALAGLLFGAAVMLSYGLPLIGVVALAVLTAARSWWPLPVAAAVAALVVLGFAAGGFAWWEAYPVLHDRYWDGIAASRPASYWMWGNLAALLVSAGPALGAGLGHVGTRWRSLDRTAVLLVAGATVAVVAADLSRMSKAEVERIWLPFMPWLTLSLVLLPAGARRWALGLQLVTALVVQQLLYTSW</sequence>
<feature type="transmembrane region" description="Helical" evidence="1">
    <location>
        <begin position="152"/>
        <end position="184"/>
    </location>
</feature>
<accession>A0A6J6QCN3</accession>
<organism evidence="2">
    <name type="scientific">freshwater metagenome</name>
    <dbReference type="NCBI Taxonomy" id="449393"/>
    <lineage>
        <taxon>unclassified sequences</taxon>
        <taxon>metagenomes</taxon>
        <taxon>ecological metagenomes</taxon>
    </lineage>
</organism>
<evidence type="ECO:0000256" key="1">
    <source>
        <dbReference type="SAM" id="Phobius"/>
    </source>
</evidence>
<feature type="transmembrane region" description="Helical" evidence="1">
    <location>
        <begin position="339"/>
        <end position="355"/>
    </location>
</feature>
<protein>
    <submittedName>
        <fullName evidence="2">Unannotated protein</fullName>
    </submittedName>
</protein>
<keyword evidence="1" id="KW-0812">Transmembrane</keyword>